<dbReference type="InterPro" id="IPR036812">
    <property type="entry name" value="NAD(P)_OxRdtase_dom_sf"/>
</dbReference>
<dbReference type="SUPFAM" id="SSF51430">
    <property type="entry name" value="NAD(P)-linked oxidoreductase"/>
    <property type="match status" value="1"/>
</dbReference>
<organism evidence="3">
    <name type="scientific">uncultured Solirubrobacteraceae bacterium</name>
    <dbReference type="NCBI Taxonomy" id="1162706"/>
    <lineage>
        <taxon>Bacteria</taxon>
        <taxon>Bacillati</taxon>
        <taxon>Actinomycetota</taxon>
        <taxon>Thermoleophilia</taxon>
        <taxon>Solirubrobacterales</taxon>
        <taxon>Solirubrobacteraceae</taxon>
        <taxon>environmental samples</taxon>
    </lineage>
</organism>
<accession>A0A6J4S9Z5</accession>
<evidence type="ECO:0000313" key="3">
    <source>
        <dbReference type="EMBL" id="CAA9489988.1"/>
    </source>
</evidence>
<reference evidence="3" key="1">
    <citation type="submission" date="2020-02" db="EMBL/GenBank/DDBJ databases">
        <authorList>
            <person name="Meier V. D."/>
        </authorList>
    </citation>
    <scope>NUCLEOTIDE SEQUENCE</scope>
    <source>
        <strain evidence="3">AVDCRST_MAG13</strain>
    </source>
</reference>
<dbReference type="InterPro" id="IPR050791">
    <property type="entry name" value="Aldo-Keto_reductase"/>
</dbReference>
<dbReference type="InterPro" id="IPR023210">
    <property type="entry name" value="NADP_OxRdtase_dom"/>
</dbReference>
<keyword evidence="1" id="KW-0560">Oxidoreductase</keyword>
<sequence length="71" mass="7229">MAAEKEITPAQLALAWLLAQGDDVVPIPGSRTPGHIDENLAAAEVALTPEDLRRLDELAPAGAAAGASLMG</sequence>
<dbReference type="Pfam" id="PF00248">
    <property type="entry name" value="Aldo_ket_red"/>
    <property type="match status" value="1"/>
</dbReference>
<dbReference type="PANTHER" id="PTHR43625:SF40">
    <property type="entry name" value="ALDO-KETO REDUCTASE YAKC [NADP(+)]"/>
    <property type="match status" value="1"/>
</dbReference>
<evidence type="ECO:0000256" key="1">
    <source>
        <dbReference type="ARBA" id="ARBA00023002"/>
    </source>
</evidence>
<dbReference type="GO" id="GO:0005737">
    <property type="term" value="C:cytoplasm"/>
    <property type="evidence" value="ECO:0007669"/>
    <property type="project" value="TreeGrafter"/>
</dbReference>
<proteinExistence type="predicted"/>
<gene>
    <name evidence="3" type="ORF">AVDCRST_MAG13-1686</name>
</gene>
<dbReference type="PANTHER" id="PTHR43625">
    <property type="entry name" value="AFLATOXIN B1 ALDEHYDE REDUCTASE"/>
    <property type="match status" value="1"/>
</dbReference>
<name>A0A6J4S9Z5_9ACTN</name>
<evidence type="ECO:0000259" key="2">
    <source>
        <dbReference type="Pfam" id="PF00248"/>
    </source>
</evidence>
<feature type="domain" description="NADP-dependent oxidoreductase" evidence="2">
    <location>
        <begin position="1"/>
        <end position="58"/>
    </location>
</feature>
<dbReference type="EMBL" id="CADCVO010000264">
    <property type="protein sequence ID" value="CAA9489988.1"/>
    <property type="molecule type" value="Genomic_DNA"/>
</dbReference>
<dbReference type="AlphaFoldDB" id="A0A6J4S9Z5"/>
<dbReference type="GO" id="GO:0016491">
    <property type="term" value="F:oxidoreductase activity"/>
    <property type="evidence" value="ECO:0007669"/>
    <property type="project" value="UniProtKB-KW"/>
</dbReference>
<dbReference type="Gene3D" id="3.20.20.100">
    <property type="entry name" value="NADP-dependent oxidoreductase domain"/>
    <property type="match status" value="1"/>
</dbReference>
<protein>
    <submittedName>
        <fullName evidence="3">Oxidoreductase, aldo/keto reductase family</fullName>
    </submittedName>
</protein>